<feature type="non-terminal residue" evidence="1">
    <location>
        <position position="1"/>
    </location>
</feature>
<reference evidence="1 2" key="1">
    <citation type="submission" date="2017-10" db="EMBL/GenBank/DDBJ databases">
        <title>Extensive intraspecific genome diversity in a model arbuscular mycorrhizal fungus.</title>
        <authorList>
            <person name="Chen E.C.H."/>
            <person name="Morin E."/>
            <person name="Baudet D."/>
            <person name="Noel J."/>
            <person name="Ndikumana S."/>
            <person name="Charron P."/>
            <person name="St-Onge C."/>
            <person name="Giorgi J."/>
            <person name="Grigoriev I.V."/>
            <person name="Roux C."/>
            <person name="Martin F.M."/>
            <person name="Corradi N."/>
        </authorList>
    </citation>
    <scope>NUCLEOTIDE SEQUENCE [LARGE SCALE GENOMIC DNA]</scope>
    <source>
        <strain evidence="1 2">A1</strain>
    </source>
</reference>
<protein>
    <submittedName>
        <fullName evidence="1">Uncharacterized protein</fullName>
    </submittedName>
</protein>
<proteinExistence type="predicted"/>
<evidence type="ECO:0000313" key="2">
    <source>
        <dbReference type="Proteomes" id="UP000232688"/>
    </source>
</evidence>
<comment type="caution">
    <text evidence="1">The sequence shown here is derived from an EMBL/GenBank/DDBJ whole genome shotgun (WGS) entry which is preliminary data.</text>
</comment>
<dbReference type="AlphaFoldDB" id="A0A2N0QJI5"/>
<name>A0A2N0QJI5_9GLOM</name>
<dbReference type="Proteomes" id="UP000232688">
    <property type="component" value="Unassembled WGS sequence"/>
</dbReference>
<sequence length="57" mass="6679">WEGEDQERYEELKQLGTIKNHPLGNLKIKEISFSVPNLKIAEKWAGLFEYQVEKSDT</sequence>
<feature type="non-terminal residue" evidence="1">
    <location>
        <position position="57"/>
    </location>
</feature>
<accession>A0A2N0QJI5</accession>
<reference evidence="1 2" key="2">
    <citation type="submission" date="2017-10" db="EMBL/GenBank/DDBJ databases">
        <title>Genome analyses suggest a sexual origin of heterokaryosis in a supposedly ancient asexual fungus.</title>
        <authorList>
            <person name="Corradi N."/>
            <person name="Sedzielewska K."/>
            <person name="Noel J."/>
            <person name="Charron P."/>
            <person name="Farinelli L."/>
            <person name="Marton T."/>
            <person name="Kruger M."/>
            <person name="Pelin A."/>
            <person name="Brachmann A."/>
            <person name="Corradi N."/>
        </authorList>
    </citation>
    <scope>NUCLEOTIDE SEQUENCE [LARGE SCALE GENOMIC DNA]</scope>
    <source>
        <strain evidence="1 2">A1</strain>
    </source>
</reference>
<dbReference type="VEuPathDB" id="FungiDB:RhiirA1_484251"/>
<dbReference type="EMBL" id="LLXH01008079">
    <property type="protein sequence ID" value="PKC51220.1"/>
    <property type="molecule type" value="Genomic_DNA"/>
</dbReference>
<gene>
    <name evidence="1" type="ORF">RhiirA1_484251</name>
</gene>
<organism evidence="1 2">
    <name type="scientific">Rhizophagus irregularis</name>
    <dbReference type="NCBI Taxonomy" id="588596"/>
    <lineage>
        <taxon>Eukaryota</taxon>
        <taxon>Fungi</taxon>
        <taxon>Fungi incertae sedis</taxon>
        <taxon>Mucoromycota</taxon>
        <taxon>Glomeromycotina</taxon>
        <taxon>Glomeromycetes</taxon>
        <taxon>Glomerales</taxon>
        <taxon>Glomeraceae</taxon>
        <taxon>Rhizophagus</taxon>
    </lineage>
</organism>
<evidence type="ECO:0000313" key="1">
    <source>
        <dbReference type="EMBL" id="PKC51220.1"/>
    </source>
</evidence>